<dbReference type="Pfam" id="PF21928">
    <property type="entry name" value="XLF_CC"/>
    <property type="match status" value="1"/>
</dbReference>
<dbReference type="CDD" id="cd22285">
    <property type="entry name" value="HD_XLF_N"/>
    <property type="match status" value="1"/>
</dbReference>
<feature type="region of interest" description="Disordered" evidence="8">
    <location>
        <begin position="269"/>
        <end position="542"/>
    </location>
</feature>
<evidence type="ECO:0000256" key="6">
    <source>
        <dbReference type="ARBA" id="ARBA00025747"/>
    </source>
</evidence>
<comment type="caution">
    <text evidence="11">The sequence shown here is derived from an EMBL/GenBank/DDBJ whole genome shotgun (WGS) entry which is preliminary data.</text>
</comment>
<evidence type="ECO:0000259" key="9">
    <source>
        <dbReference type="Pfam" id="PF09302"/>
    </source>
</evidence>
<evidence type="ECO:0000313" key="12">
    <source>
        <dbReference type="Proteomes" id="UP001338125"/>
    </source>
</evidence>
<feature type="compositionally biased region" description="Basic and acidic residues" evidence="8">
    <location>
        <begin position="497"/>
        <end position="531"/>
    </location>
</feature>
<comment type="similarity">
    <text evidence="6">Belongs to the XRCC4-XLF family. XLF subfamily.</text>
</comment>
<keyword evidence="12" id="KW-1185">Reference proteome</keyword>
<sequence length="542" mass="58465">MSGELIWRPLPLVPSPGLPVLLVAVDIGTATYTIRVTDMANIWVENLDRKAICMRGWSENTSIDPSDTPENMAKFLSSLRSALDPSQPGHDQTSLTLSPGSKKEAGDDGLTLKITCPLPGFQPLRWPIHLKKSPPSTIATDLVLPLIGGHYTRKLEVDSLIRALSYKDSVIAKLADKLEATGTGLENIFTALSGRKKVTRTLAEEKVKGLALFDKQKWRASLNQSQDLPASASDLVLNVFEGDGLPSKSMMQVDASPELDKWWHDFKSTSQQMHRSQQTAVSLQRTPSPLPANSAVNDDDDDFEVQATPPHLRSGKNDAATSNAAPPDDMSTEDEDDIPTIIKDIPFKSSDIKREPDAKKPMPRMGAIGGKNQFPAPQSPKPSESGSRQSKTPAAVDDSETASDAETASLPDDASPPPPPPPKAPPRKGGLGKIGGAVAKAPVEEKAKSLEAEENTTTTKVESSPPRRKLGVIGKIGGATSAKPAVAADGAGRGRVPVREETQADERPRETSQERADRRREELKRELEKKTAAGPAKKKRRF</sequence>
<dbReference type="PANTHER" id="PTHR32235">
    <property type="entry name" value="NON-HOMOLOGOUS END-JOINING FACTOR 1"/>
    <property type="match status" value="1"/>
</dbReference>
<organism evidence="11 12">
    <name type="scientific">Cladobotryum mycophilum</name>
    <dbReference type="NCBI Taxonomy" id="491253"/>
    <lineage>
        <taxon>Eukaryota</taxon>
        <taxon>Fungi</taxon>
        <taxon>Dikarya</taxon>
        <taxon>Ascomycota</taxon>
        <taxon>Pezizomycotina</taxon>
        <taxon>Sordariomycetes</taxon>
        <taxon>Hypocreomycetidae</taxon>
        <taxon>Hypocreales</taxon>
        <taxon>Hypocreaceae</taxon>
        <taxon>Cladobotryum</taxon>
    </lineage>
</organism>
<feature type="domain" description="XLF-like coiled-coil region" evidence="10">
    <location>
        <begin position="134"/>
        <end position="186"/>
    </location>
</feature>
<evidence type="ECO:0000256" key="4">
    <source>
        <dbReference type="ARBA" id="ARBA00023204"/>
    </source>
</evidence>
<feature type="region of interest" description="Disordered" evidence="8">
    <location>
        <begin position="82"/>
        <end position="104"/>
    </location>
</feature>
<feature type="compositionally biased region" description="Polar residues" evidence="8">
    <location>
        <begin position="381"/>
        <end position="392"/>
    </location>
</feature>
<evidence type="ECO:0000313" key="11">
    <source>
        <dbReference type="EMBL" id="KAK5992578.1"/>
    </source>
</evidence>
<keyword evidence="4" id="KW-0234">DNA repair</keyword>
<reference evidence="11 12" key="1">
    <citation type="submission" date="2024-01" db="EMBL/GenBank/DDBJ databases">
        <title>Complete genome of Cladobotryum mycophilum ATHUM6906.</title>
        <authorList>
            <person name="Christinaki A.C."/>
            <person name="Myridakis A.I."/>
            <person name="Kouvelis V.N."/>
        </authorList>
    </citation>
    <scope>NUCLEOTIDE SEQUENCE [LARGE SCALE GENOMIC DNA]</scope>
    <source>
        <strain evidence="11 12">ATHUM6906</strain>
    </source>
</reference>
<accession>A0ABR0SK98</accession>
<proteinExistence type="inferred from homology"/>
<dbReference type="Proteomes" id="UP001338125">
    <property type="component" value="Unassembled WGS sequence"/>
</dbReference>
<feature type="compositionally biased region" description="Polar residues" evidence="8">
    <location>
        <begin position="89"/>
        <end position="99"/>
    </location>
</feature>
<name>A0ABR0SK98_9HYPO</name>
<feature type="domain" description="XLF-like N-terminal" evidence="9">
    <location>
        <begin position="7"/>
        <end position="132"/>
    </location>
</feature>
<keyword evidence="2" id="KW-0227">DNA damage</keyword>
<comment type="subcellular location">
    <subcellularLocation>
        <location evidence="1">Nucleus</location>
    </subcellularLocation>
</comment>
<evidence type="ECO:0000256" key="5">
    <source>
        <dbReference type="ARBA" id="ARBA00023242"/>
    </source>
</evidence>
<evidence type="ECO:0000256" key="1">
    <source>
        <dbReference type="ARBA" id="ARBA00004123"/>
    </source>
</evidence>
<dbReference type="InterPro" id="IPR053829">
    <property type="entry name" value="XLF-like_CC"/>
</dbReference>
<evidence type="ECO:0000256" key="8">
    <source>
        <dbReference type="SAM" id="MobiDB-lite"/>
    </source>
</evidence>
<dbReference type="InterPro" id="IPR052287">
    <property type="entry name" value="NHEJ_factor"/>
</dbReference>
<evidence type="ECO:0000256" key="3">
    <source>
        <dbReference type="ARBA" id="ARBA00023125"/>
    </source>
</evidence>
<evidence type="ECO:0000256" key="2">
    <source>
        <dbReference type="ARBA" id="ARBA00022763"/>
    </source>
</evidence>
<feature type="compositionally biased region" description="Polar residues" evidence="8">
    <location>
        <begin position="269"/>
        <end position="287"/>
    </location>
</feature>
<dbReference type="PANTHER" id="PTHR32235:SF1">
    <property type="entry name" value="NON-HOMOLOGOUS END-JOINING FACTOR 1"/>
    <property type="match status" value="1"/>
</dbReference>
<evidence type="ECO:0000259" key="10">
    <source>
        <dbReference type="Pfam" id="PF21928"/>
    </source>
</evidence>
<dbReference type="Pfam" id="PF09302">
    <property type="entry name" value="XLF"/>
    <property type="match status" value="1"/>
</dbReference>
<dbReference type="EMBL" id="JAVFKD010000012">
    <property type="protein sequence ID" value="KAK5992578.1"/>
    <property type="molecule type" value="Genomic_DNA"/>
</dbReference>
<dbReference type="InterPro" id="IPR038051">
    <property type="entry name" value="XRCC4-like_N_sf"/>
</dbReference>
<gene>
    <name evidence="11" type="ORF">PT974_05992</name>
</gene>
<feature type="compositionally biased region" description="Pro residues" evidence="8">
    <location>
        <begin position="414"/>
        <end position="424"/>
    </location>
</feature>
<keyword evidence="3" id="KW-0238">DNA-binding</keyword>
<protein>
    <recommendedName>
        <fullName evidence="7">Non-homologous end-joining factor 1</fullName>
    </recommendedName>
</protein>
<evidence type="ECO:0000256" key="7">
    <source>
        <dbReference type="ARBA" id="ARBA00044529"/>
    </source>
</evidence>
<feature type="compositionally biased region" description="Basic and acidic residues" evidence="8">
    <location>
        <begin position="350"/>
        <end position="360"/>
    </location>
</feature>
<keyword evidence="5" id="KW-0539">Nucleus</keyword>
<dbReference type="Gene3D" id="2.170.210.10">
    <property type="entry name" value="DNA double-strand break repair and VJ recombination XRCC4, N-terminal"/>
    <property type="match status" value="1"/>
</dbReference>
<dbReference type="InterPro" id="IPR015381">
    <property type="entry name" value="XLF-like_N"/>
</dbReference>
<feature type="compositionally biased region" description="Basic and acidic residues" evidence="8">
    <location>
        <begin position="442"/>
        <end position="451"/>
    </location>
</feature>